<evidence type="ECO:0000256" key="6">
    <source>
        <dbReference type="ARBA" id="ARBA00022777"/>
    </source>
</evidence>
<comment type="caution">
    <text evidence="17">The sequence shown here is derived from an EMBL/GenBank/DDBJ whole genome shotgun (WGS) entry which is preliminary data.</text>
</comment>
<evidence type="ECO:0000256" key="4">
    <source>
        <dbReference type="ARBA" id="ARBA00022679"/>
    </source>
</evidence>
<evidence type="ECO:0000256" key="11">
    <source>
        <dbReference type="PROSITE-ProRule" id="PRU00169"/>
    </source>
</evidence>
<keyword evidence="8" id="KW-0902">Two-component regulatory system</keyword>
<dbReference type="NCBIfam" id="TIGR00229">
    <property type="entry name" value="sensory_box"/>
    <property type="match status" value="3"/>
</dbReference>
<dbReference type="PANTHER" id="PTHR43047:SF72">
    <property type="entry name" value="OSMOSENSING HISTIDINE PROTEIN KINASE SLN1"/>
    <property type="match status" value="1"/>
</dbReference>
<keyword evidence="3 11" id="KW-0597">Phosphoprotein</keyword>
<evidence type="ECO:0000256" key="5">
    <source>
        <dbReference type="ARBA" id="ARBA00022741"/>
    </source>
</evidence>
<dbReference type="GO" id="GO:0005524">
    <property type="term" value="F:ATP binding"/>
    <property type="evidence" value="ECO:0007669"/>
    <property type="project" value="UniProtKB-KW"/>
</dbReference>
<feature type="region of interest" description="Disordered" evidence="12">
    <location>
        <begin position="1276"/>
        <end position="1295"/>
    </location>
</feature>
<dbReference type="InterPro" id="IPR029016">
    <property type="entry name" value="GAF-like_dom_sf"/>
</dbReference>
<dbReference type="PANTHER" id="PTHR43047">
    <property type="entry name" value="TWO-COMPONENT HISTIDINE PROTEIN KINASE"/>
    <property type="match status" value="1"/>
</dbReference>
<reference evidence="17 18" key="1">
    <citation type="submission" date="2018-05" db="EMBL/GenBank/DDBJ databases">
        <title>Pararhodobacter marina sp. nov., isolated from deep-sea water of the Indian Ocean.</title>
        <authorList>
            <person name="Lai Q.Sr."/>
            <person name="Liu X."/>
            <person name="Shao Z."/>
        </authorList>
    </citation>
    <scope>NUCLEOTIDE SEQUENCE [LARGE SCALE GENOMIC DNA]</scope>
    <source>
        <strain evidence="17 18">CIC4N-9</strain>
    </source>
</reference>
<evidence type="ECO:0000313" key="18">
    <source>
        <dbReference type="Proteomes" id="UP000244940"/>
    </source>
</evidence>
<dbReference type="InterPro" id="IPR003594">
    <property type="entry name" value="HATPase_dom"/>
</dbReference>
<dbReference type="InterPro" id="IPR001610">
    <property type="entry name" value="PAC"/>
</dbReference>
<dbReference type="InterPro" id="IPR036890">
    <property type="entry name" value="HATPase_C_sf"/>
</dbReference>
<keyword evidence="18" id="KW-1185">Reference proteome</keyword>
<dbReference type="FunFam" id="3.30.565.10:FF:000010">
    <property type="entry name" value="Sensor histidine kinase RcsC"/>
    <property type="match status" value="1"/>
</dbReference>
<feature type="domain" description="PAC" evidence="16">
    <location>
        <begin position="691"/>
        <end position="744"/>
    </location>
</feature>
<keyword evidence="6" id="KW-0418">Kinase</keyword>
<dbReference type="PROSITE" id="PS50112">
    <property type="entry name" value="PAS"/>
    <property type="match status" value="2"/>
</dbReference>
<dbReference type="InterPro" id="IPR035965">
    <property type="entry name" value="PAS-like_dom_sf"/>
</dbReference>
<dbReference type="InterPro" id="IPR003661">
    <property type="entry name" value="HisK_dim/P_dom"/>
</dbReference>
<dbReference type="PROSITE" id="PS50113">
    <property type="entry name" value="PAC"/>
    <property type="match status" value="3"/>
</dbReference>
<sequence>MICSPEMRPRGFRHMDDGRNLASRDDDSARDGGAHEVVIRALGRLLRAETDDLYTAIDDVLASLCSALTGQLGCLYLPLWNRAEDRQPATRHAEATTSDAASEGEWRLAHLMGEAAAQGGAPADPRFCTALAAALSEGGQSDDGRNFRGRAIADCARLPEGALRDGLEAQGMQSALIEPLLDKGGLAGILCVMRKARGSFTGTEEWILQSVASGLSAALKRAGAEHRRRHTLFEAANKSARLRDALAGMPEFLIETDSEGRCIDYHLPERGLRPANVAQMIGTLPEDNLPATQAAQVRHCMEQARQGMDCTVPRFTLDTHRGPRTYDMIVVYRPKLGGSDGFVLRLRDVTHELRSEGDPENSLLATVTGQMTNLVTVLDSESRIVWANPAVTQQAGCSLEQLRGWHYAELLDRTLDPDAHDRVLDALSRREAAQIEMRRTTADRREIWVELGIRPLTDHDGRNGEFLVIENEITGRKRHESELSRLAHEAEAAHTRLHAAIDAMQDGFALFDADDRLVICNERYRSYIPRVRHMVKPGVTFEEIARACAATGELVSADAGTEGFVKDRLRHHRDAASHYDLHFTDGRCIRAYEAPTPDGGRVGMRVDITALKQAEQRLSDIIESAEIGTWEFDIGSGTTEINKFWWQMLGYVSAGTSRLDRDLWDSLIHPEDNEAMKAMLREMRNGALDAVAVEIRLKHQEGHWVSVLCRGRVSHRTPDGEPQRISGIGLDLTQRRRVEERLRTILEASSVGTWELDCRSGRVTIDAQYAAMLGYTLEELLPWTRDKFEALVHPEDLKRLHANVSGLYGTDTMSASHEFRIRHRDGHWIWVLSETHVQSWSSPGVAAEESGVHIDITKRKLREAALSEAKQALETALDAQRVSQQRYTDIAEASDEWFWEIAPGGLITHLTSGFQRTTQIPASLFIGRTLTSLGLVPGSAHAKGDWDKVMRHAAAHERFSGLLFCFHPPRRTKPIWLRCSGGPFYDANGKYAGYRGVGSNVTELIATAERAEAASEAKSRFLANMSHELRTPLTGVLGMTDLLGETSLSSQQRDMISVIRDSGEGLLAILNDILDLAKIEAGKMTIENQPFVPRALSDRVKALFEHRAAGAGLTLFTSVGAGCDISRVGDANRMLQILHNLVGNAIKFTRAGSITLTINVDPGDAQMLEIVVEDTGIGMTEEQVAKVFDEFEQAESSTARRFGGTGLGLSITRRLTELMGGDIRLESEIDRGTTVSLRLPAPLESDADALHSPVIVPEPAPLSPPVQAHVPSEDRKVVGVPHPDPRHQSRPEPAKRDEMNLRMPVAEDRANLPLTGMRLLVADDNATNRTILEALLAMQGAEITLAEDGQHACELYQPGAFHAVLLDISMPVVDGIAALNKIRAIEAQTDAPPVPALAVTANAMQHQIDEYFAAGFVGHVPKPFRKDALTETLAKILSDAPDA</sequence>
<dbReference type="SMART" id="SM00387">
    <property type="entry name" value="HATPase_c"/>
    <property type="match status" value="1"/>
</dbReference>
<dbReference type="InterPro" id="IPR013656">
    <property type="entry name" value="PAS_4"/>
</dbReference>
<dbReference type="SUPFAM" id="SSF47384">
    <property type="entry name" value="Homodimeric domain of signal transducing histidine kinase"/>
    <property type="match status" value="1"/>
</dbReference>
<dbReference type="InterPro" id="IPR000014">
    <property type="entry name" value="PAS"/>
</dbReference>
<dbReference type="SUPFAM" id="SSF55781">
    <property type="entry name" value="GAF domain-like"/>
    <property type="match status" value="1"/>
</dbReference>
<evidence type="ECO:0000259" key="13">
    <source>
        <dbReference type="PROSITE" id="PS50109"/>
    </source>
</evidence>
<dbReference type="Pfam" id="PF01590">
    <property type="entry name" value="GAF"/>
    <property type="match status" value="1"/>
</dbReference>
<dbReference type="Pfam" id="PF12860">
    <property type="entry name" value="PAS_7"/>
    <property type="match status" value="1"/>
</dbReference>
<keyword evidence="5" id="KW-0547">Nucleotide-binding</keyword>
<dbReference type="EMBL" id="QEYD01000002">
    <property type="protein sequence ID" value="PWE31083.1"/>
    <property type="molecule type" value="Genomic_DNA"/>
</dbReference>
<dbReference type="EC" id="2.7.13.3" evidence="2"/>
<dbReference type="GO" id="GO:0005886">
    <property type="term" value="C:plasma membrane"/>
    <property type="evidence" value="ECO:0007669"/>
    <property type="project" value="TreeGrafter"/>
</dbReference>
<dbReference type="SMART" id="SM00091">
    <property type="entry name" value="PAS"/>
    <property type="match status" value="6"/>
</dbReference>
<proteinExistence type="predicted"/>
<dbReference type="InterPro" id="IPR004358">
    <property type="entry name" value="Sig_transdc_His_kin-like_C"/>
</dbReference>
<evidence type="ECO:0000259" key="16">
    <source>
        <dbReference type="PROSITE" id="PS50113"/>
    </source>
</evidence>
<dbReference type="Gene3D" id="3.30.565.10">
    <property type="entry name" value="Histidine kinase-like ATPase, C-terminal domain"/>
    <property type="match status" value="1"/>
</dbReference>
<dbReference type="SMART" id="SM00388">
    <property type="entry name" value="HisKA"/>
    <property type="match status" value="1"/>
</dbReference>
<dbReference type="Pfam" id="PF00512">
    <property type="entry name" value="HisKA"/>
    <property type="match status" value="1"/>
</dbReference>
<dbReference type="InterPro" id="IPR013655">
    <property type="entry name" value="PAS_fold_3"/>
</dbReference>
<dbReference type="InterPro" id="IPR001789">
    <property type="entry name" value="Sig_transdc_resp-reg_receiver"/>
</dbReference>
<dbReference type="Gene3D" id="3.40.50.2300">
    <property type="match status" value="1"/>
</dbReference>
<dbReference type="FunFam" id="1.10.287.130:FF:000002">
    <property type="entry name" value="Two-component osmosensing histidine kinase"/>
    <property type="match status" value="1"/>
</dbReference>
<dbReference type="Gene3D" id="3.30.450.20">
    <property type="entry name" value="PAS domain"/>
    <property type="match status" value="5"/>
</dbReference>
<feature type="domain" description="PAS" evidence="15">
    <location>
        <begin position="738"/>
        <end position="811"/>
    </location>
</feature>
<organism evidence="17 18">
    <name type="scientific">Pararhodobacter marinus</name>
    <dbReference type="NCBI Taxonomy" id="2184063"/>
    <lineage>
        <taxon>Bacteria</taxon>
        <taxon>Pseudomonadati</taxon>
        <taxon>Pseudomonadota</taxon>
        <taxon>Alphaproteobacteria</taxon>
        <taxon>Rhodobacterales</taxon>
        <taxon>Paracoccaceae</taxon>
        <taxon>Pararhodobacter</taxon>
    </lineage>
</organism>
<dbReference type="InterPro" id="IPR005467">
    <property type="entry name" value="His_kinase_dom"/>
</dbReference>
<comment type="catalytic activity">
    <reaction evidence="1">
        <text>ATP + protein L-histidine = ADP + protein N-phospho-L-histidine.</text>
        <dbReference type="EC" id="2.7.13.3"/>
    </reaction>
</comment>
<dbReference type="PROSITE" id="PS50109">
    <property type="entry name" value="HIS_KIN"/>
    <property type="match status" value="1"/>
</dbReference>
<dbReference type="Pfam" id="PF08447">
    <property type="entry name" value="PAS_3"/>
    <property type="match status" value="2"/>
</dbReference>
<accession>A0A2U2CGR6</accession>
<dbReference type="Pfam" id="PF08448">
    <property type="entry name" value="PAS_4"/>
    <property type="match status" value="1"/>
</dbReference>
<feature type="domain" description="PAC" evidence="16">
    <location>
        <begin position="433"/>
        <end position="485"/>
    </location>
</feature>
<dbReference type="OrthoDB" id="9801651at2"/>
<dbReference type="Proteomes" id="UP000244940">
    <property type="component" value="Unassembled WGS sequence"/>
</dbReference>
<dbReference type="Pfam" id="PF02518">
    <property type="entry name" value="HATPase_c"/>
    <property type="match status" value="1"/>
</dbReference>
<dbReference type="CDD" id="cd17546">
    <property type="entry name" value="REC_hyHK_CKI1_RcsC-like"/>
    <property type="match status" value="1"/>
</dbReference>
<dbReference type="Gene3D" id="2.10.70.100">
    <property type="match status" value="1"/>
</dbReference>
<dbReference type="SUPFAM" id="SSF55785">
    <property type="entry name" value="PYP-like sensor domain (PAS domain)"/>
    <property type="match status" value="4"/>
</dbReference>
<dbReference type="Gene3D" id="1.10.287.130">
    <property type="match status" value="1"/>
</dbReference>
<gene>
    <name evidence="17" type="ORF">C4N9_04875</name>
</gene>
<dbReference type="SMART" id="SM00448">
    <property type="entry name" value="REC"/>
    <property type="match status" value="1"/>
</dbReference>
<protein>
    <recommendedName>
        <fullName evidence="10">Sensory/regulatory protein RpfC</fullName>
        <ecNumber evidence="2">2.7.13.3</ecNumber>
    </recommendedName>
</protein>
<dbReference type="PROSITE" id="PS50110">
    <property type="entry name" value="RESPONSE_REGULATORY"/>
    <property type="match status" value="1"/>
</dbReference>
<dbReference type="GO" id="GO:0000155">
    <property type="term" value="F:phosphorelay sensor kinase activity"/>
    <property type="evidence" value="ECO:0007669"/>
    <property type="project" value="InterPro"/>
</dbReference>
<comment type="subunit">
    <text evidence="9">At low DSF concentrations, interacts with RpfF.</text>
</comment>
<dbReference type="PRINTS" id="PR00344">
    <property type="entry name" value="BCTRLSENSOR"/>
</dbReference>
<dbReference type="SUPFAM" id="SSF52172">
    <property type="entry name" value="CheY-like"/>
    <property type="match status" value="1"/>
</dbReference>
<evidence type="ECO:0000313" key="17">
    <source>
        <dbReference type="EMBL" id="PWE31083.1"/>
    </source>
</evidence>
<dbReference type="CDD" id="cd00130">
    <property type="entry name" value="PAS"/>
    <property type="match status" value="3"/>
</dbReference>
<evidence type="ECO:0000256" key="12">
    <source>
        <dbReference type="SAM" id="MobiDB-lite"/>
    </source>
</evidence>
<dbReference type="Gene3D" id="3.30.450.40">
    <property type="match status" value="1"/>
</dbReference>
<feature type="domain" description="PAS" evidence="15">
    <location>
        <begin position="360"/>
        <end position="429"/>
    </location>
</feature>
<dbReference type="SMART" id="SM00086">
    <property type="entry name" value="PAC"/>
    <property type="match status" value="4"/>
</dbReference>
<evidence type="ECO:0000256" key="3">
    <source>
        <dbReference type="ARBA" id="ARBA00022553"/>
    </source>
</evidence>
<dbReference type="InterPro" id="IPR036097">
    <property type="entry name" value="HisK_dim/P_sf"/>
</dbReference>
<dbReference type="InterPro" id="IPR000700">
    <property type="entry name" value="PAS-assoc_C"/>
</dbReference>
<evidence type="ECO:0000256" key="8">
    <source>
        <dbReference type="ARBA" id="ARBA00023012"/>
    </source>
</evidence>
<keyword evidence="7" id="KW-0067">ATP-binding</keyword>
<dbReference type="Pfam" id="PF00072">
    <property type="entry name" value="Response_reg"/>
    <property type="match status" value="1"/>
</dbReference>
<evidence type="ECO:0000256" key="2">
    <source>
        <dbReference type="ARBA" id="ARBA00012438"/>
    </source>
</evidence>
<evidence type="ECO:0000256" key="7">
    <source>
        <dbReference type="ARBA" id="ARBA00022840"/>
    </source>
</evidence>
<feature type="domain" description="PAC" evidence="16">
    <location>
        <begin position="815"/>
        <end position="868"/>
    </location>
</feature>
<evidence type="ECO:0000259" key="15">
    <source>
        <dbReference type="PROSITE" id="PS50112"/>
    </source>
</evidence>
<dbReference type="InterPro" id="IPR011006">
    <property type="entry name" value="CheY-like_superfamily"/>
</dbReference>
<evidence type="ECO:0000259" key="14">
    <source>
        <dbReference type="PROSITE" id="PS50110"/>
    </source>
</evidence>
<dbReference type="InterPro" id="IPR003018">
    <property type="entry name" value="GAF"/>
</dbReference>
<dbReference type="CDD" id="cd00082">
    <property type="entry name" value="HisKA"/>
    <property type="match status" value="1"/>
</dbReference>
<dbReference type="CDD" id="cd16922">
    <property type="entry name" value="HATPase_EvgS-ArcB-TorS-like"/>
    <property type="match status" value="1"/>
</dbReference>
<dbReference type="SUPFAM" id="SSF55874">
    <property type="entry name" value="ATPase domain of HSP90 chaperone/DNA topoisomerase II/histidine kinase"/>
    <property type="match status" value="1"/>
</dbReference>
<dbReference type="GO" id="GO:0009927">
    <property type="term" value="F:histidine phosphotransfer kinase activity"/>
    <property type="evidence" value="ECO:0007669"/>
    <property type="project" value="TreeGrafter"/>
</dbReference>
<keyword evidence="4" id="KW-0808">Transferase</keyword>
<feature type="domain" description="Response regulatory" evidence="14">
    <location>
        <begin position="1318"/>
        <end position="1437"/>
    </location>
</feature>
<name>A0A2U2CGR6_9RHOB</name>
<evidence type="ECO:0000256" key="1">
    <source>
        <dbReference type="ARBA" id="ARBA00000085"/>
    </source>
</evidence>
<feature type="compositionally biased region" description="Basic and acidic residues" evidence="12">
    <location>
        <begin position="7"/>
        <end position="30"/>
    </location>
</feature>
<feature type="domain" description="Histidine kinase" evidence="13">
    <location>
        <begin position="1024"/>
        <end position="1243"/>
    </location>
</feature>
<feature type="region of interest" description="Disordered" evidence="12">
    <location>
        <begin position="1"/>
        <end position="30"/>
    </location>
</feature>
<evidence type="ECO:0000256" key="9">
    <source>
        <dbReference type="ARBA" id="ARBA00064003"/>
    </source>
</evidence>
<evidence type="ECO:0000256" key="10">
    <source>
        <dbReference type="ARBA" id="ARBA00068150"/>
    </source>
</evidence>
<feature type="modified residue" description="4-aspartylphosphate" evidence="11">
    <location>
        <position position="1367"/>
    </location>
</feature>